<accession>A0A4X2LE92</accession>
<dbReference type="Ensembl" id="ENSVURT00010021927.1">
    <property type="protein sequence ID" value="ENSVURP00010019272.1"/>
    <property type="gene ID" value="ENSVURG00010014697.1"/>
</dbReference>
<dbReference type="GO" id="GO:0004867">
    <property type="term" value="F:serine-type endopeptidase inhibitor activity"/>
    <property type="evidence" value="ECO:0007669"/>
    <property type="project" value="TreeGrafter"/>
</dbReference>
<dbReference type="Pfam" id="PF00095">
    <property type="entry name" value="WAP"/>
    <property type="match status" value="2"/>
</dbReference>
<dbReference type="InterPro" id="IPR036645">
    <property type="entry name" value="Elafin-like_sf"/>
</dbReference>
<reference evidence="3" key="2">
    <citation type="submission" date="2025-08" db="UniProtKB">
        <authorList>
            <consortium name="Ensembl"/>
        </authorList>
    </citation>
    <scope>IDENTIFICATION</scope>
</reference>
<dbReference type="InterPro" id="IPR050514">
    <property type="entry name" value="WAP_four-disulfide_core"/>
</dbReference>
<dbReference type="SMART" id="SM00217">
    <property type="entry name" value="WAP"/>
    <property type="match status" value="1"/>
</dbReference>
<proteinExistence type="predicted"/>
<dbReference type="GO" id="GO:0045087">
    <property type="term" value="P:innate immune response"/>
    <property type="evidence" value="ECO:0007669"/>
    <property type="project" value="TreeGrafter"/>
</dbReference>
<evidence type="ECO:0000259" key="2">
    <source>
        <dbReference type="PROSITE" id="PS51390"/>
    </source>
</evidence>
<dbReference type="Gene3D" id="4.10.75.10">
    <property type="entry name" value="Elafin-like"/>
    <property type="match status" value="2"/>
</dbReference>
<sequence length="101" mass="11208">MCHNDASCPRNLKCCQRGCSWLCINTTQEKDGMCPMATSPSSSSSSEEQWRNRLCNETCRTDLDCDGEAKCCASSCGRTCSRPIKGNNGPYNVFLKQVYSF</sequence>
<name>A0A4X2LE92_VOMUR</name>
<dbReference type="GO" id="GO:0005615">
    <property type="term" value="C:extracellular space"/>
    <property type="evidence" value="ECO:0007669"/>
    <property type="project" value="TreeGrafter"/>
</dbReference>
<dbReference type="OMA" id="MCHNDAS"/>
<dbReference type="Proteomes" id="UP000314987">
    <property type="component" value="Unassembled WGS sequence"/>
</dbReference>
<reference evidence="3" key="3">
    <citation type="submission" date="2025-09" db="UniProtKB">
        <authorList>
            <consortium name="Ensembl"/>
        </authorList>
    </citation>
    <scope>IDENTIFICATION</scope>
</reference>
<organism evidence="3 4">
    <name type="scientific">Vombatus ursinus</name>
    <name type="common">Common wombat</name>
    <dbReference type="NCBI Taxonomy" id="29139"/>
    <lineage>
        <taxon>Eukaryota</taxon>
        <taxon>Metazoa</taxon>
        <taxon>Chordata</taxon>
        <taxon>Craniata</taxon>
        <taxon>Vertebrata</taxon>
        <taxon>Euteleostomi</taxon>
        <taxon>Mammalia</taxon>
        <taxon>Metatheria</taxon>
        <taxon>Diprotodontia</taxon>
        <taxon>Vombatidae</taxon>
        <taxon>Vombatus</taxon>
    </lineage>
</organism>
<dbReference type="InterPro" id="IPR008197">
    <property type="entry name" value="WAP_dom"/>
</dbReference>
<dbReference type="GO" id="GO:0019731">
    <property type="term" value="P:antibacterial humoral response"/>
    <property type="evidence" value="ECO:0007669"/>
    <property type="project" value="TreeGrafter"/>
</dbReference>
<evidence type="ECO:0000256" key="1">
    <source>
        <dbReference type="ARBA" id="ARBA00022690"/>
    </source>
</evidence>
<keyword evidence="4" id="KW-1185">Reference proteome</keyword>
<dbReference type="PANTHER" id="PTHR19441">
    <property type="entry name" value="WHEY ACDIC PROTEIN WAP"/>
    <property type="match status" value="1"/>
</dbReference>
<feature type="domain" description="WAP" evidence="2">
    <location>
        <begin position="27"/>
        <end position="84"/>
    </location>
</feature>
<protein>
    <recommendedName>
        <fullName evidence="2">WAP domain-containing protein</fullName>
    </recommendedName>
</protein>
<dbReference type="STRING" id="29139.ENSVURP00010019272"/>
<dbReference type="PROSITE" id="PS51390">
    <property type="entry name" value="WAP"/>
    <property type="match status" value="1"/>
</dbReference>
<reference evidence="4" key="1">
    <citation type="submission" date="2018-12" db="EMBL/GenBank/DDBJ databases">
        <authorList>
            <person name="Yazar S."/>
        </authorList>
    </citation>
    <scope>NUCLEOTIDE SEQUENCE [LARGE SCALE GENOMIC DNA]</scope>
</reference>
<dbReference type="PANTHER" id="PTHR19441:SF27">
    <property type="entry name" value="WHEY ACIDIC PROTEIN"/>
    <property type="match status" value="1"/>
</dbReference>
<evidence type="ECO:0000313" key="3">
    <source>
        <dbReference type="Ensembl" id="ENSVURP00010019272.1"/>
    </source>
</evidence>
<dbReference type="PRINTS" id="PR00003">
    <property type="entry name" value="4DISULPHCORE"/>
</dbReference>
<dbReference type="SUPFAM" id="SSF57256">
    <property type="entry name" value="Elafin-like"/>
    <property type="match status" value="2"/>
</dbReference>
<keyword evidence="1" id="KW-0646">Protease inhibitor</keyword>
<evidence type="ECO:0000313" key="4">
    <source>
        <dbReference type="Proteomes" id="UP000314987"/>
    </source>
</evidence>
<dbReference type="AlphaFoldDB" id="A0A4X2LE92"/>